<feature type="transmembrane region" description="Helical" evidence="1">
    <location>
        <begin position="173"/>
        <end position="190"/>
    </location>
</feature>
<dbReference type="STRING" id="36842.SAMN02194393_02013"/>
<feature type="transmembrane region" description="Helical" evidence="1">
    <location>
        <begin position="97"/>
        <end position="117"/>
    </location>
</feature>
<feature type="transmembrane region" description="Helical" evidence="1">
    <location>
        <begin position="220"/>
        <end position="243"/>
    </location>
</feature>
<evidence type="ECO:0000313" key="2">
    <source>
        <dbReference type="EMBL" id="SKC65498.1"/>
    </source>
</evidence>
<dbReference type="RefSeq" id="WP_079491301.1">
    <property type="nucleotide sequence ID" value="NZ_FUZT01000004.1"/>
</dbReference>
<gene>
    <name evidence="2" type="ORF">SAMN02194393_02013</name>
</gene>
<keyword evidence="1" id="KW-0472">Membrane</keyword>
<sequence length="249" mass="28167">MLNLIKYEFVKKYKMFMIVIITTILAGIFTSLKFEEMGIPIFAVILSIGLFILYAVDVVQMYSQDINRKTGYMVFMTPNSGYTIIGSKVITALLEGFAMLIFFILVITLNSTIVHGIGEVFNMNFHNIDIPFNEVIINIFIFLTAVLLMFIEFLLTIYSAITIRKSILSNVKFKGLISFGIFLLLNYITGKIHTIPYNVLDYSNYEPITKVPQVSDMLNIFAPAMVTAIVLCGLLTLLSGYLLEKKINL</sequence>
<proteinExistence type="predicted"/>
<feature type="transmembrane region" description="Helical" evidence="1">
    <location>
        <begin position="12"/>
        <end position="32"/>
    </location>
</feature>
<dbReference type="AlphaFoldDB" id="A0A1T5KQD3"/>
<feature type="transmembrane region" description="Helical" evidence="1">
    <location>
        <begin position="38"/>
        <end position="59"/>
    </location>
</feature>
<organism evidence="2 3">
    <name type="scientific">Maledivibacter halophilus</name>
    <dbReference type="NCBI Taxonomy" id="36842"/>
    <lineage>
        <taxon>Bacteria</taxon>
        <taxon>Bacillati</taxon>
        <taxon>Bacillota</taxon>
        <taxon>Clostridia</taxon>
        <taxon>Peptostreptococcales</taxon>
        <taxon>Caminicellaceae</taxon>
        <taxon>Maledivibacter</taxon>
    </lineage>
</organism>
<dbReference type="OrthoDB" id="9816138at2"/>
<reference evidence="3" key="1">
    <citation type="submission" date="2017-02" db="EMBL/GenBank/DDBJ databases">
        <authorList>
            <person name="Varghese N."/>
            <person name="Submissions S."/>
        </authorList>
    </citation>
    <scope>NUCLEOTIDE SEQUENCE [LARGE SCALE GENOMIC DNA]</scope>
    <source>
        <strain evidence="3">M1</strain>
    </source>
</reference>
<accession>A0A1T5KQD3</accession>
<keyword evidence="3" id="KW-1185">Reference proteome</keyword>
<evidence type="ECO:0000313" key="3">
    <source>
        <dbReference type="Proteomes" id="UP000190285"/>
    </source>
</evidence>
<protein>
    <recommendedName>
        <fullName evidence="4">ABC-2 family transporter protein</fullName>
    </recommendedName>
</protein>
<feature type="transmembrane region" description="Helical" evidence="1">
    <location>
        <begin position="137"/>
        <end position="161"/>
    </location>
</feature>
<name>A0A1T5KQD3_9FIRM</name>
<dbReference type="EMBL" id="FUZT01000004">
    <property type="protein sequence ID" value="SKC65498.1"/>
    <property type="molecule type" value="Genomic_DNA"/>
</dbReference>
<dbReference type="Proteomes" id="UP000190285">
    <property type="component" value="Unassembled WGS sequence"/>
</dbReference>
<keyword evidence="1" id="KW-1133">Transmembrane helix</keyword>
<evidence type="ECO:0008006" key="4">
    <source>
        <dbReference type="Google" id="ProtNLM"/>
    </source>
</evidence>
<evidence type="ECO:0000256" key="1">
    <source>
        <dbReference type="SAM" id="Phobius"/>
    </source>
</evidence>
<keyword evidence="1" id="KW-0812">Transmembrane</keyword>